<dbReference type="Pfam" id="PF00005">
    <property type="entry name" value="ABC_tran"/>
    <property type="match status" value="1"/>
</dbReference>
<dbReference type="InterPro" id="IPR017871">
    <property type="entry name" value="ABC_transporter-like_CS"/>
</dbReference>
<keyword evidence="2" id="KW-0813">Transport</keyword>
<evidence type="ECO:0000256" key="3">
    <source>
        <dbReference type="ARBA" id="ARBA00022475"/>
    </source>
</evidence>
<sequence>MLTIENLTKAFDDQTVLKNITVSFREGETTAILGPSGSGKSTFLRAIDLLEIPESGRIAINDLEVTFPSNPTFKEKKNYRQYFSIVFQAYNLFPHFTVLQNIMEGPVQVKGVSKDQARQKAIQLLTRVGLADKQNAYPAQLSGGQQQRVAIARALAMEPLFMLYDEPTSALDPELSNEVLLTIQQLAEAGNSQIVVTHNLEFARKVADRILFMDQGQLLFDGSTELFFRNKKDRIQQFIQQIA</sequence>
<dbReference type="EMBL" id="JAFREM010000023">
    <property type="protein sequence ID" value="MBO1307384.1"/>
    <property type="molecule type" value="Genomic_DNA"/>
</dbReference>
<keyword evidence="5 8" id="KW-0067">ATP-binding</keyword>
<dbReference type="PANTHER" id="PTHR43166">
    <property type="entry name" value="AMINO ACID IMPORT ATP-BINDING PROTEIN"/>
    <property type="match status" value="1"/>
</dbReference>
<dbReference type="InterPro" id="IPR003593">
    <property type="entry name" value="AAA+_ATPase"/>
</dbReference>
<dbReference type="PROSITE" id="PS00211">
    <property type="entry name" value="ABC_TRANSPORTER_1"/>
    <property type="match status" value="1"/>
</dbReference>
<dbReference type="PANTHER" id="PTHR43166:SF35">
    <property type="entry name" value="L-CYSTINE IMPORT ATP-BINDING PROTEIN TCYN"/>
    <property type="match status" value="1"/>
</dbReference>
<gene>
    <name evidence="8" type="ORF">JZO70_14500</name>
</gene>
<evidence type="ECO:0000313" key="9">
    <source>
        <dbReference type="Proteomes" id="UP000664601"/>
    </source>
</evidence>
<name>A0ABS3LG91_9ENTE</name>
<comment type="subcellular location">
    <subcellularLocation>
        <location evidence="1">Cell membrane</location>
        <topology evidence="1">Peripheral membrane protein</topology>
    </subcellularLocation>
</comment>
<dbReference type="InterPro" id="IPR003439">
    <property type="entry name" value="ABC_transporter-like_ATP-bd"/>
</dbReference>
<organism evidence="8 9">
    <name type="scientific">Candidatus Enterococcus moelleringii</name>
    <dbReference type="NCBI Taxonomy" id="2815325"/>
    <lineage>
        <taxon>Bacteria</taxon>
        <taxon>Bacillati</taxon>
        <taxon>Bacillota</taxon>
        <taxon>Bacilli</taxon>
        <taxon>Lactobacillales</taxon>
        <taxon>Enterococcaceae</taxon>
        <taxon>Enterococcus</taxon>
    </lineage>
</organism>
<dbReference type="SMART" id="SM00382">
    <property type="entry name" value="AAA"/>
    <property type="match status" value="1"/>
</dbReference>
<dbReference type="PROSITE" id="PS50893">
    <property type="entry name" value="ABC_TRANSPORTER_2"/>
    <property type="match status" value="1"/>
</dbReference>
<keyword evidence="9" id="KW-1185">Reference proteome</keyword>
<evidence type="ECO:0000259" key="7">
    <source>
        <dbReference type="PROSITE" id="PS50893"/>
    </source>
</evidence>
<reference evidence="8 9" key="1">
    <citation type="submission" date="2021-03" db="EMBL/GenBank/DDBJ databases">
        <title>Enterococcal diversity collection.</title>
        <authorList>
            <person name="Gilmore M.S."/>
            <person name="Schwartzman J."/>
            <person name="Van Tyne D."/>
            <person name="Martin M."/>
            <person name="Earl A.M."/>
            <person name="Manson A.L."/>
            <person name="Straub T."/>
            <person name="Salamzade R."/>
            <person name="Saavedra J."/>
            <person name="Lebreton F."/>
            <person name="Prichula J."/>
            <person name="Schaufler K."/>
            <person name="Gaca A."/>
            <person name="Sgardioli B."/>
            <person name="Wagenaar J."/>
            <person name="Strong T."/>
        </authorList>
    </citation>
    <scope>NUCLEOTIDE SEQUENCE [LARGE SCALE GENOMIC DNA]</scope>
    <source>
        <strain evidence="8 9">669A</strain>
    </source>
</reference>
<evidence type="ECO:0000256" key="5">
    <source>
        <dbReference type="ARBA" id="ARBA00022840"/>
    </source>
</evidence>
<protein>
    <submittedName>
        <fullName evidence="8">Amino acid ABC transporter ATP-binding protein</fullName>
    </submittedName>
</protein>
<dbReference type="SUPFAM" id="SSF52540">
    <property type="entry name" value="P-loop containing nucleoside triphosphate hydrolases"/>
    <property type="match status" value="1"/>
</dbReference>
<evidence type="ECO:0000256" key="2">
    <source>
        <dbReference type="ARBA" id="ARBA00022448"/>
    </source>
</evidence>
<dbReference type="GO" id="GO:0005524">
    <property type="term" value="F:ATP binding"/>
    <property type="evidence" value="ECO:0007669"/>
    <property type="project" value="UniProtKB-KW"/>
</dbReference>
<dbReference type="InterPro" id="IPR027417">
    <property type="entry name" value="P-loop_NTPase"/>
</dbReference>
<accession>A0ABS3LG91</accession>
<keyword evidence="6" id="KW-0472">Membrane</keyword>
<evidence type="ECO:0000313" key="8">
    <source>
        <dbReference type="EMBL" id="MBO1307384.1"/>
    </source>
</evidence>
<comment type="caution">
    <text evidence="8">The sequence shown here is derived from an EMBL/GenBank/DDBJ whole genome shotgun (WGS) entry which is preliminary data.</text>
</comment>
<dbReference type="Proteomes" id="UP000664601">
    <property type="component" value="Unassembled WGS sequence"/>
</dbReference>
<dbReference type="InterPro" id="IPR050086">
    <property type="entry name" value="MetN_ABC_transporter-like"/>
</dbReference>
<keyword evidence="3" id="KW-1003">Cell membrane</keyword>
<evidence type="ECO:0000256" key="6">
    <source>
        <dbReference type="ARBA" id="ARBA00023136"/>
    </source>
</evidence>
<evidence type="ECO:0000256" key="1">
    <source>
        <dbReference type="ARBA" id="ARBA00004202"/>
    </source>
</evidence>
<feature type="domain" description="ABC transporter" evidence="7">
    <location>
        <begin position="2"/>
        <end position="240"/>
    </location>
</feature>
<keyword evidence="4" id="KW-0547">Nucleotide-binding</keyword>
<dbReference type="InterPro" id="IPR030679">
    <property type="entry name" value="ABC_ATPase_HisP-typ"/>
</dbReference>
<dbReference type="Gene3D" id="3.40.50.300">
    <property type="entry name" value="P-loop containing nucleotide triphosphate hydrolases"/>
    <property type="match status" value="1"/>
</dbReference>
<dbReference type="RefSeq" id="WP_207674350.1">
    <property type="nucleotide sequence ID" value="NZ_JAFREM010000023.1"/>
</dbReference>
<dbReference type="PIRSF" id="PIRSF039085">
    <property type="entry name" value="ABC_ATPase_HisP"/>
    <property type="match status" value="1"/>
</dbReference>
<evidence type="ECO:0000256" key="4">
    <source>
        <dbReference type="ARBA" id="ARBA00022741"/>
    </source>
</evidence>
<proteinExistence type="predicted"/>